<reference evidence="1 2" key="1">
    <citation type="journal article" date="2013" name="BMC Genomics">
        <title>Genome sequencing and comparative genomics of honey bee microsporidia, Nosema apis reveal novel insights into host-parasite interactions.</title>
        <authorList>
            <person name="Chen Yp."/>
            <person name="Pettis J.S."/>
            <person name="Zhao Y."/>
            <person name="Liu X."/>
            <person name="Tallon L.J."/>
            <person name="Sadzewicz L.D."/>
            <person name="Li R."/>
            <person name="Zheng H."/>
            <person name="Huang S."/>
            <person name="Zhang X."/>
            <person name="Hamilton M.C."/>
            <person name="Pernal S.F."/>
            <person name="Melathopoulos A.P."/>
            <person name="Yan X."/>
            <person name="Evans J.D."/>
        </authorList>
    </citation>
    <scope>NUCLEOTIDE SEQUENCE [LARGE SCALE GENOMIC DNA]</scope>
    <source>
        <strain evidence="1 2">BRL 01</strain>
    </source>
</reference>
<evidence type="ECO:0000313" key="1">
    <source>
        <dbReference type="EMBL" id="EQB60306.1"/>
    </source>
</evidence>
<dbReference type="OrthoDB" id="2192681at2759"/>
<organism evidence="1 2">
    <name type="scientific">Vairimorpha apis BRL 01</name>
    <dbReference type="NCBI Taxonomy" id="1037528"/>
    <lineage>
        <taxon>Eukaryota</taxon>
        <taxon>Fungi</taxon>
        <taxon>Fungi incertae sedis</taxon>
        <taxon>Microsporidia</taxon>
        <taxon>Nosematidae</taxon>
        <taxon>Vairimorpha</taxon>
    </lineage>
</organism>
<dbReference type="EMBL" id="KE647309">
    <property type="protein sequence ID" value="EQB60306.1"/>
    <property type="molecule type" value="Genomic_DNA"/>
</dbReference>
<sequence length="131" mass="15632">MIFTIGLIIVLTIIFILLRKKAKTKKIIFIGLRSSGKTKVINYLEKVSCKTVPTLKAYEIKYKGIDIREELYHKDYIFTKEYKYIFFLKNEDEIFALKDYNITFVMFKTSNRIINNITYFNDDPSYIEKLL</sequence>
<keyword evidence="2" id="KW-1185">Reference proteome</keyword>
<dbReference type="VEuPathDB" id="MicrosporidiaDB:NAPIS_ORF02136"/>
<evidence type="ECO:0008006" key="3">
    <source>
        <dbReference type="Google" id="ProtNLM"/>
    </source>
</evidence>
<dbReference type="HOGENOM" id="CLU_148791_0_0_1"/>
<protein>
    <recommendedName>
        <fullName evidence="3">Signal recognition particle receptor subunit beta</fullName>
    </recommendedName>
</protein>
<accession>T0MA80</accession>
<dbReference type="AlphaFoldDB" id="T0MA80"/>
<dbReference type="Proteomes" id="UP000053780">
    <property type="component" value="Unassembled WGS sequence"/>
</dbReference>
<gene>
    <name evidence="1" type="ORF">NAPIS_ORF02136</name>
</gene>
<name>T0MA80_9MICR</name>
<proteinExistence type="predicted"/>
<evidence type="ECO:0000313" key="2">
    <source>
        <dbReference type="Proteomes" id="UP000053780"/>
    </source>
</evidence>